<protein>
    <submittedName>
        <fullName evidence="1">Uncharacterized protein</fullName>
    </submittedName>
</protein>
<dbReference type="OrthoDB" id="994285at2759"/>
<evidence type="ECO:0000313" key="2">
    <source>
        <dbReference type="Proteomes" id="UP000593579"/>
    </source>
</evidence>
<dbReference type="AlphaFoldDB" id="A0A7J9BG42"/>
<reference evidence="1 2" key="1">
    <citation type="journal article" date="2019" name="Genome Biol. Evol.">
        <title>Insights into the evolution of the New World diploid cottons (Gossypium, subgenus Houzingenia) based on genome sequencing.</title>
        <authorList>
            <person name="Grover C.E."/>
            <person name="Arick M.A. 2nd"/>
            <person name="Thrash A."/>
            <person name="Conover J.L."/>
            <person name="Sanders W.S."/>
            <person name="Peterson D.G."/>
            <person name="Frelichowski J.E."/>
            <person name="Scheffler J.A."/>
            <person name="Scheffler B.E."/>
            <person name="Wendel J.F."/>
        </authorList>
    </citation>
    <scope>NUCLEOTIDE SEQUENCE [LARGE SCALE GENOMIC DNA]</scope>
    <source>
        <strain evidence="1">5</strain>
        <tissue evidence="1">Leaf</tissue>
    </source>
</reference>
<organism evidence="1 2">
    <name type="scientific">Gossypium gossypioides</name>
    <name type="common">Mexican cotton</name>
    <name type="synonym">Selera gossypioides</name>
    <dbReference type="NCBI Taxonomy" id="34282"/>
    <lineage>
        <taxon>Eukaryota</taxon>
        <taxon>Viridiplantae</taxon>
        <taxon>Streptophyta</taxon>
        <taxon>Embryophyta</taxon>
        <taxon>Tracheophyta</taxon>
        <taxon>Spermatophyta</taxon>
        <taxon>Magnoliopsida</taxon>
        <taxon>eudicotyledons</taxon>
        <taxon>Gunneridae</taxon>
        <taxon>Pentapetalae</taxon>
        <taxon>rosids</taxon>
        <taxon>malvids</taxon>
        <taxon>Malvales</taxon>
        <taxon>Malvaceae</taxon>
        <taxon>Malvoideae</taxon>
        <taxon>Gossypium</taxon>
    </lineage>
</organism>
<accession>A0A7J9BG42</accession>
<comment type="caution">
    <text evidence="1">The sequence shown here is derived from an EMBL/GenBank/DDBJ whole genome shotgun (WGS) entry which is preliminary data.</text>
</comment>
<dbReference type="Proteomes" id="UP000593579">
    <property type="component" value="Unassembled WGS sequence"/>
</dbReference>
<keyword evidence="2" id="KW-1185">Reference proteome</keyword>
<dbReference type="EMBL" id="JABEZY010000003">
    <property type="protein sequence ID" value="MBA0735146.1"/>
    <property type="molecule type" value="Genomic_DNA"/>
</dbReference>
<proteinExistence type="predicted"/>
<name>A0A7J9BG42_GOSGO</name>
<gene>
    <name evidence="1" type="ORF">Gogos_019020</name>
</gene>
<sequence>MSLQQKPLRVFRLYNLVQSLVS</sequence>
<evidence type="ECO:0000313" key="1">
    <source>
        <dbReference type="EMBL" id="MBA0735146.1"/>
    </source>
</evidence>